<protein>
    <submittedName>
        <fullName evidence="2">Uncharacterized protein</fullName>
    </submittedName>
</protein>
<evidence type="ECO:0000313" key="3">
    <source>
        <dbReference type="Proteomes" id="UP000462362"/>
    </source>
</evidence>
<name>A0A6I3S1B4_9BURK</name>
<evidence type="ECO:0000256" key="1">
    <source>
        <dbReference type="SAM" id="MobiDB-lite"/>
    </source>
</evidence>
<sequence length="82" mass="9378">MNEKIYMDMMEAADCLETLGKLSQVFFSEVKPRPGLSDDRMGSTLAYLMKLLGERLNADLAELYEQPTSDNPTRTSTQREKR</sequence>
<dbReference type="Proteomes" id="UP000462362">
    <property type="component" value="Unassembled WGS sequence"/>
</dbReference>
<dbReference type="RefSeq" id="WP_021867990.1">
    <property type="nucleotide sequence ID" value="NZ_CAUABC010000001.1"/>
</dbReference>
<proteinExistence type="predicted"/>
<dbReference type="EMBL" id="WNCL01000029">
    <property type="protein sequence ID" value="MTU43786.1"/>
    <property type="molecule type" value="Genomic_DNA"/>
</dbReference>
<organism evidence="2 3">
    <name type="scientific">Parasutterella excrementihominis</name>
    <dbReference type="NCBI Taxonomy" id="487175"/>
    <lineage>
        <taxon>Bacteria</taxon>
        <taxon>Pseudomonadati</taxon>
        <taxon>Pseudomonadota</taxon>
        <taxon>Betaproteobacteria</taxon>
        <taxon>Burkholderiales</taxon>
        <taxon>Sutterellaceae</taxon>
        <taxon>Parasutterella</taxon>
    </lineage>
</organism>
<gene>
    <name evidence="2" type="ORF">GMD42_09175</name>
</gene>
<comment type="caution">
    <text evidence="2">The sequence shown here is derived from an EMBL/GenBank/DDBJ whole genome shotgun (WGS) entry which is preliminary data.</text>
</comment>
<accession>A0A6I3S1B4</accession>
<reference evidence="2 3" key="1">
    <citation type="journal article" date="2019" name="Nat. Med.">
        <title>A library of human gut bacterial isolates paired with longitudinal multiomics data enables mechanistic microbiome research.</title>
        <authorList>
            <person name="Poyet M."/>
            <person name="Groussin M."/>
            <person name="Gibbons S.M."/>
            <person name="Avila-Pacheco J."/>
            <person name="Jiang X."/>
            <person name="Kearney S.M."/>
            <person name="Perrotta A.R."/>
            <person name="Berdy B."/>
            <person name="Zhao S."/>
            <person name="Lieberman T.D."/>
            <person name="Swanson P.K."/>
            <person name="Smith M."/>
            <person name="Roesemann S."/>
            <person name="Alexander J.E."/>
            <person name="Rich S.A."/>
            <person name="Livny J."/>
            <person name="Vlamakis H."/>
            <person name="Clish C."/>
            <person name="Bullock K."/>
            <person name="Deik A."/>
            <person name="Scott J."/>
            <person name="Pierce K.A."/>
            <person name="Xavier R.J."/>
            <person name="Alm E.J."/>
        </authorList>
    </citation>
    <scope>NUCLEOTIDE SEQUENCE [LARGE SCALE GENOMIC DNA]</scope>
    <source>
        <strain evidence="2 3">BIOML-A2</strain>
    </source>
</reference>
<feature type="region of interest" description="Disordered" evidence="1">
    <location>
        <begin position="62"/>
        <end position="82"/>
    </location>
</feature>
<dbReference type="AlphaFoldDB" id="A0A6I3S1B4"/>
<feature type="compositionally biased region" description="Polar residues" evidence="1">
    <location>
        <begin position="66"/>
        <end position="76"/>
    </location>
</feature>
<evidence type="ECO:0000313" key="2">
    <source>
        <dbReference type="EMBL" id="MTU43786.1"/>
    </source>
</evidence>